<keyword evidence="1" id="KW-0812">Transmembrane</keyword>
<dbReference type="InterPro" id="IPR020846">
    <property type="entry name" value="MFS_dom"/>
</dbReference>
<feature type="transmembrane region" description="Helical" evidence="1">
    <location>
        <begin position="137"/>
        <end position="161"/>
    </location>
</feature>
<accession>A0A3B0RTB1</accession>
<evidence type="ECO:0000259" key="2">
    <source>
        <dbReference type="PROSITE" id="PS50850"/>
    </source>
</evidence>
<dbReference type="PROSITE" id="PS50850">
    <property type="entry name" value="MFS"/>
    <property type="match status" value="1"/>
</dbReference>
<evidence type="ECO:0000256" key="1">
    <source>
        <dbReference type="SAM" id="Phobius"/>
    </source>
</evidence>
<dbReference type="SUPFAM" id="SSF103473">
    <property type="entry name" value="MFS general substrate transporter"/>
    <property type="match status" value="1"/>
</dbReference>
<feature type="transmembrane region" description="Helical" evidence="1">
    <location>
        <begin position="215"/>
        <end position="235"/>
    </location>
</feature>
<feature type="transmembrane region" description="Helical" evidence="1">
    <location>
        <begin position="302"/>
        <end position="321"/>
    </location>
</feature>
<protein>
    <recommendedName>
        <fullName evidence="2">Major facilitator superfamily (MFS) profile domain-containing protein</fullName>
    </recommendedName>
</protein>
<organism evidence="3">
    <name type="scientific">hydrothermal vent metagenome</name>
    <dbReference type="NCBI Taxonomy" id="652676"/>
    <lineage>
        <taxon>unclassified sequences</taxon>
        <taxon>metagenomes</taxon>
        <taxon>ecological metagenomes</taxon>
    </lineage>
</organism>
<feature type="transmembrane region" description="Helical" evidence="1">
    <location>
        <begin position="247"/>
        <end position="268"/>
    </location>
</feature>
<evidence type="ECO:0000313" key="3">
    <source>
        <dbReference type="EMBL" id="VAV95417.1"/>
    </source>
</evidence>
<name>A0A3B0RTB1_9ZZZZ</name>
<feature type="transmembrane region" description="Helical" evidence="1">
    <location>
        <begin position="342"/>
        <end position="361"/>
    </location>
</feature>
<keyword evidence="1" id="KW-1133">Transmembrane helix</keyword>
<feature type="transmembrane region" description="Helical" evidence="1">
    <location>
        <begin position="44"/>
        <end position="65"/>
    </location>
</feature>
<feature type="transmembrane region" description="Helical" evidence="1">
    <location>
        <begin position="367"/>
        <end position="388"/>
    </location>
</feature>
<feature type="non-terminal residue" evidence="3">
    <location>
        <position position="405"/>
    </location>
</feature>
<dbReference type="AlphaFoldDB" id="A0A3B0RTB1"/>
<dbReference type="GO" id="GO:0022857">
    <property type="term" value="F:transmembrane transporter activity"/>
    <property type="evidence" value="ECO:0007669"/>
    <property type="project" value="InterPro"/>
</dbReference>
<keyword evidence="1" id="KW-0472">Membrane</keyword>
<feature type="transmembrane region" description="Helical" evidence="1">
    <location>
        <begin position="275"/>
        <end position="296"/>
    </location>
</feature>
<dbReference type="Gene3D" id="1.20.1250.20">
    <property type="entry name" value="MFS general substrate transporter like domains"/>
    <property type="match status" value="1"/>
</dbReference>
<dbReference type="InterPro" id="IPR011701">
    <property type="entry name" value="MFS"/>
</dbReference>
<feature type="transmembrane region" description="Helical" evidence="1">
    <location>
        <begin position="77"/>
        <end position="95"/>
    </location>
</feature>
<dbReference type="PANTHER" id="PTHR11360:SF284">
    <property type="entry name" value="EG:103B4.3 PROTEIN-RELATED"/>
    <property type="match status" value="1"/>
</dbReference>
<reference evidence="3" key="1">
    <citation type="submission" date="2018-06" db="EMBL/GenBank/DDBJ databases">
        <authorList>
            <person name="Zhirakovskaya E."/>
        </authorList>
    </citation>
    <scope>NUCLEOTIDE SEQUENCE</scope>
</reference>
<feature type="domain" description="Major facilitator superfamily (MFS) profile" evidence="2">
    <location>
        <begin position="11"/>
        <end position="394"/>
    </location>
</feature>
<dbReference type="InterPro" id="IPR050327">
    <property type="entry name" value="Proton-linked_MCT"/>
</dbReference>
<sequence>MGTPPLTRRAVFSLAGLVAVAYGTQLYALSVMVTEKAAGGEFSISLLSAGFGGAAIVAGLSAPLVGRIADRHSVRGLIGFGALMSGGAFGLFAVATEGWQIVAAFWLLLGPATAMTGYEPAYVAIGQWILPSERNRAIALVSVVGGFAGPIFIPLTGWMVTTIGWRFASGILGMTMVVVGGVGAFIFLPKGGPPAEAVSSASSVPWRRFVEDRRLFAFSAAVLVSFGVLSTVFLHRVAVFQEAGFDVRYVALLAGMSSLFTFPGRWLAPRMAERVPAISIFVGSCAALAGVMMFAVVAGPAWVMWAFFALFGVFFGVLLPMRAVIMNEWYAGEDFGLLMGKQWSLAALAGGAMPWIGGVLRDALGSYVVPMLIVVVGMAVAAALGVAASRASDDIARRLATDTIG</sequence>
<dbReference type="InterPro" id="IPR036259">
    <property type="entry name" value="MFS_trans_sf"/>
</dbReference>
<feature type="transmembrane region" description="Helical" evidence="1">
    <location>
        <begin position="167"/>
        <end position="188"/>
    </location>
</feature>
<dbReference type="Pfam" id="PF07690">
    <property type="entry name" value="MFS_1"/>
    <property type="match status" value="1"/>
</dbReference>
<feature type="transmembrane region" description="Helical" evidence="1">
    <location>
        <begin position="101"/>
        <end position="125"/>
    </location>
</feature>
<proteinExistence type="predicted"/>
<dbReference type="EMBL" id="UOEK01000078">
    <property type="protein sequence ID" value="VAV95417.1"/>
    <property type="molecule type" value="Genomic_DNA"/>
</dbReference>
<gene>
    <name evidence="3" type="ORF">MNBD_ACTINO02-712</name>
</gene>
<dbReference type="PANTHER" id="PTHR11360">
    <property type="entry name" value="MONOCARBOXYLATE TRANSPORTER"/>
    <property type="match status" value="1"/>
</dbReference>